<evidence type="ECO:0000256" key="4">
    <source>
        <dbReference type="ARBA" id="ARBA00022840"/>
    </source>
</evidence>
<keyword evidence="4 7" id="KW-0067">ATP-binding</keyword>
<comment type="caution">
    <text evidence="7">The sequence shown here is derived from an EMBL/GenBank/DDBJ whole genome shotgun (WGS) entry which is preliminary data.</text>
</comment>
<dbReference type="PANTHER" id="PTHR42711:SF17">
    <property type="entry name" value="ABC TRANSPORTER ATP-BINDING PROTEIN"/>
    <property type="match status" value="1"/>
</dbReference>
<dbReference type="SUPFAM" id="SSF52540">
    <property type="entry name" value="P-loop containing nucleoside triphosphate hydrolases"/>
    <property type="match status" value="1"/>
</dbReference>
<accession>A0ABW7A7Q3</accession>
<dbReference type="GO" id="GO:0005524">
    <property type="term" value="F:ATP binding"/>
    <property type="evidence" value="ECO:0007669"/>
    <property type="project" value="UniProtKB-KW"/>
</dbReference>
<dbReference type="SMART" id="SM00382">
    <property type="entry name" value="AAA"/>
    <property type="match status" value="1"/>
</dbReference>
<evidence type="ECO:0000256" key="1">
    <source>
        <dbReference type="ARBA" id="ARBA00004202"/>
    </source>
</evidence>
<name>A0ABW7A7Q3_9ACTN</name>
<comment type="subcellular location">
    <subcellularLocation>
        <location evidence="1">Cell membrane</location>
        <topology evidence="1">Peripheral membrane protein</topology>
    </subcellularLocation>
</comment>
<dbReference type="InterPro" id="IPR003593">
    <property type="entry name" value="AAA+_ATPase"/>
</dbReference>
<evidence type="ECO:0000259" key="6">
    <source>
        <dbReference type="PROSITE" id="PS50893"/>
    </source>
</evidence>
<dbReference type="Proteomes" id="UP001603978">
    <property type="component" value="Unassembled WGS sequence"/>
</dbReference>
<dbReference type="RefSeq" id="WP_393164022.1">
    <property type="nucleotide sequence ID" value="NZ_JBICRM010000004.1"/>
</dbReference>
<dbReference type="Gene3D" id="3.40.50.300">
    <property type="entry name" value="P-loop containing nucleotide triphosphate hydrolases"/>
    <property type="match status" value="1"/>
</dbReference>
<organism evidence="7 8">
    <name type="scientific">Nonomuraea marmarensis</name>
    <dbReference type="NCBI Taxonomy" id="3351344"/>
    <lineage>
        <taxon>Bacteria</taxon>
        <taxon>Bacillati</taxon>
        <taxon>Actinomycetota</taxon>
        <taxon>Actinomycetes</taxon>
        <taxon>Streptosporangiales</taxon>
        <taxon>Streptosporangiaceae</taxon>
        <taxon>Nonomuraea</taxon>
    </lineage>
</organism>
<evidence type="ECO:0000256" key="3">
    <source>
        <dbReference type="ARBA" id="ARBA00022741"/>
    </source>
</evidence>
<dbReference type="PANTHER" id="PTHR42711">
    <property type="entry name" value="ABC TRANSPORTER ATP-BINDING PROTEIN"/>
    <property type="match status" value="1"/>
</dbReference>
<dbReference type="EMBL" id="JBICRM010000004">
    <property type="protein sequence ID" value="MFG1703366.1"/>
    <property type="molecule type" value="Genomic_DNA"/>
</dbReference>
<sequence length="294" mass="30634">MNAIVFDHVSKHYGDVLAVDDLSLAIEPGNTVALLGPNGAGKSTSINLLLGLLTPTQGTITLLGNTPAQAVKAGQLGAMLQDGALIPELSVKELIDLVRRLYPRPLDLDEILALADLSDLAARRANKLSGGQTQRVRFALAIAGAPRILLLDEPTAAMDVESRLRFWASMHDYAAGGRTVLFATHYLEEADEHSDRVIVIAKGKLAADGTAAEIKAGVGGQSVSFAIGDQPAAGLDLLPGVTAVEVLAGTATLHTSDVDATLAGLYRGTTLDVRGLQLSGADLESAFLALTRES</sequence>
<feature type="domain" description="ABC transporter" evidence="6">
    <location>
        <begin position="4"/>
        <end position="227"/>
    </location>
</feature>
<dbReference type="InterPro" id="IPR027417">
    <property type="entry name" value="P-loop_NTPase"/>
</dbReference>
<gene>
    <name evidence="7" type="ORF">ACFLIM_09235</name>
</gene>
<protein>
    <submittedName>
        <fullName evidence="7">ABC transporter ATP-binding protein</fullName>
    </submittedName>
</protein>
<keyword evidence="3" id="KW-0547">Nucleotide-binding</keyword>
<keyword evidence="2" id="KW-0813">Transport</keyword>
<keyword evidence="8" id="KW-1185">Reference proteome</keyword>
<evidence type="ECO:0000313" key="7">
    <source>
        <dbReference type="EMBL" id="MFG1703366.1"/>
    </source>
</evidence>
<evidence type="ECO:0000313" key="8">
    <source>
        <dbReference type="Proteomes" id="UP001603978"/>
    </source>
</evidence>
<evidence type="ECO:0000256" key="5">
    <source>
        <dbReference type="ARBA" id="ARBA00023251"/>
    </source>
</evidence>
<reference evidence="7 8" key="1">
    <citation type="submission" date="2024-10" db="EMBL/GenBank/DDBJ databases">
        <authorList>
            <person name="Topkara A.R."/>
            <person name="Saygin H."/>
        </authorList>
    </citation>
    <scope>NUCLEOTIDE SEQUENCE [LARGE SCALE GENOMIC DNA]</scope>
    <source>
        <strain evidence="7 8">M3C6</strain>
    </source>
</reference>
<dbReference type="CDD" id="cd03230">
    <property type="entry name" value="ABC_DR_subfamily_A"/>
    <property type="match status" value="1"/>
</dbReference>
<proteinExistence type="predicted"/>
<evidence type="ECO:0000256" key="2">
    <source>
        <dbReference type="ARBA" id="ARBA00022448"/>
    </source>
</evidence>
<keyword evidence="5" id="KW-0046">Antibiotic resistance</keyword>
<dbReference type="PROSITE" id="PS50893">
    <property type="entry name" value="ABC_TRANSPORTER_2"/>
    <property type="match status" value="1"/>
</dbReference>
<dbReference type="InterPro" id="IPR003439">
    <property type="entry name" value="ABC_transporter-like_ATP-bd"/>
</dbReference>
<dbReference type="InterPro" id="IPR050763">
    <property type="entry name" value="ABC_transporter_ATP-binding"/>
</dbReference>
<dbReference type="Pfam" id="PF00005">
    <property type="entry name" value="ABC_tran"/>
    <property type="match status" value="1"/>
</dbReference>